<accession>X1U686</accession>
<proteinExistence type="predicted"/>
<reference evidence="1" key="1">
    <citation type="journal article" date="2014" name="Front. Microbiol.">
        <title>High frequency of phylogenetically diverse reductive dehalogenase-homologous genes in deep subseafloor sedimentary metagenomes.</title>
        <authorList>
            <person name="Kawai M."/>
            <person name="Futagami T."/>
            <person name="Toyoda A."/>
            <person name="Takaki Y."/>
            <person name="Nishi S."/>
            <person name="Hori S."/>
            <person name="Arai W."/>
            <person name="Tsubouchi T."/>
            <person name="Morono Y."/>
            <person name="Uchiyama I."/>
            <person name="Ito T."/>
            <person name="Fujiyama A."/>
            <person name="Inagaki F."/>
            <person name="Takami H."/>
        </authorList>
    </citation>
    <scope>NUCLEOTIDE SEQUENCE</scope>
    <source>
        <strain evidence="1">Expedition CK06-06</strain>
    </source>
</reference>
<dbReference type="AlphaFoldDB" id="X1U686"/>
<evidence type="ECO:0000313" key="1">
    <source>
        <dbReference type="EMBL" id="GAI99141.1"/>
    </source>
</evidence>
<comment type="caution">
    <text evidence="1">The sequence shown here is derived from an EMBL/GenBank/DDBJ whole genome shotgun (WGS) entry which is preliminary data.</text>
</comment>
<dbReference type="EMBL" id="BARW01015806">
    <property type="protein sequence ID" value="GAI99141.1"/>
    <property type="molecule type" value="Genomic_DNA"/>
</dbReference>
<name>X1U686_9ZZZZ</name>
<gene>
    <name evidence="1" type="ORF">S12H4_27661</name>
</gene>
<protein>
    <submittedName>
        <fullName evidence="1">Uncharacterized protein</fullName>
    </submittedName>
</protein>
<sequence length="95" mass="10827">MTIGKFPMGKVVLTRGVYDWVIVNGGFQSFVSGSLKQHARGDWGNLCPEDRKQNELALKDGSRLLSAYEHWRLPKIWIITEADRSATTILFPDEY</sequence>
<organism evidence="1">
    <name type="scientific">marine sediment metagenome</name>
    <dbReference type="NCBI Taxonomy" id="412755"/>
    <lineage>
        <taxon>unclassified sequences</taxon>
        <taxon>metagenomes</taxon>
        <taxon>ecological metagenomes</taxon>
    </lineage>
</organism>